<evidence type="ECO:0000259" key="5">
    <source>
        <dbReference type="Pfam" id="PF04073"/>
    </source>
</evidence>
<keyword evidence="7" id="KW-1185">Reference proteome</keyword>
<dbReference type="eggNOG" id="COG2606">
    <property type="taxonomic scope" value="Bacteria"/>
</dbReference>
<dbReference type="GO" id="GO:0006412">
    <property type="term" value="P:translation"/>
    <property type="evidence" value="ECO:0007669"/>
    <property type="project" value="UniProtKB-KW"/>
</dbReference>
<dbReference type="PANTHER" id="PTHR30411">
    <property type="entry name" value="CYTOPLASMIC PROTEIN"/>
    <property type="match status" value="1"/>
</dbReference>
<evidence type="ECO:0000313" key="7">
    <source>
        <dbReference type="Proteomes" id="UP000029585"/>
    </source>
</evidence>
<evidence type="ECO:0000256" key="4">
    <source>
        <dbReference type="PIRNR" id="PIRNR006181"/>
    </source>
</evidence>
<dbReference type="AlphaFoldDB" id="A0A096B7R7"/>
<sequence length="158" mass="16536">MAEEKTNVMRILDQKRVPYTPHHYAHPNGAVDGASVAALLDRDPASVCKTLVTQGASRQHYVFVIPVLRSLDLKAAARAVGEKSIEMIPQARLLPLTGYVHGGCSPVGMKKPFPTVLDGSVEGLDAIVVSAGKIGAQVELAPAALCALVGGTFAPVSK</sequence>
<dbReference type="NCBIfam" id="TIGR00011">
    <property type="entry name" value="YbaK_EbsC"/>
    <property type="match status" value="1"/>
</dbReference>
<accession>A0A096B7R7</accession>
<dbReference type="CDD" id="cd00002">
    <property type="entry name" value="YbaK_deacylase"/>
    <property type="match status" value="1"/>
</dbReference>
<dbReference type="InterPro" id="IPR007214">
    <property type="entry name" value="YbaK/aa-tRNA-synth-assoc-dom"/>
</dbReference>
<organism evidence="6 7">
    <name type="scientific">Flavonifractor plautii 1_3_50AFAA</name>
    <dbReference type="NCBI Taxonomy" id="742738"/>
    <lineage>
        <taxon>Bacteria</taxon>
        <taxon>Bacillati</taxon>
        <taxon>Bacillota</taxon>
        <taxon>Clostridia</taxon>
        <taxon>Eubacteriales</taxon>
        <taxon>Oscillospiraceae</taxon>
        <taxon>Flavonifractor</taxon>
    </lineage>
</organism>
<dbReference type="GeneID" id="63971544"/>
<dbReference type="PATRIC" id="fig|742738.3.peg.1818"/>
<evidence type="ECO:0000313" key="6">
    <source>
        <dbReference type="EMBL" id="KGF55458.1"/>
    </source>
</evidence>
<dbReference type="HOGENOM" id="CLU_094875_3_0_9"/>
<dbReference type="RefSeq" id="WP_007494729.1">
    <property type="nucleotide sequence ID" value="NZ_KN174163.1"/>
</dbReference>
<dbReference type="PANTHER" id="PTHR30411:SF0">
    <property type="entry name" value="CYS-TRNA(PRO)_CYS-TRNA(CYS) DEACYLASE YBAK"/>
    <property type="match status" value="1"/>
</dbReference>
<dbReference type="GO" id="GO:0016829">
    <property type="term" value="F:lyase activity"/>
    <property type="evidence" value="ECO:0007669"/>
    <property type="project" value="UniProtKB-KW"/>
</dbReference>
<protein>
    <recommendedName>
        <fullName evidence="4">Cys-tRNA(Pro)/Cys-tRNA(Cys) deacylase</fullName>
        <ecNumber evidence="4">4.2.-.-</ecNumber>
    </recommendedName>
</protein>
<dbReference type="Proteomes" id="UP000029585">
    <property type="component" value="Unassembled WGS sequence"/>
</dbReference>
<reference evidence="6 7" key="1">
    <citation type="submission" date="2011-08" db="EMBL/GenBank/DDBJ databases">
        <title>The Genome Sequence of Clostridium orbiscindens 1_3_50AFAA.</title>
        <authorList>
            <consortium name="The Broad Institute Genome Sequencing Platform"/>
            <person name="Earl A."/>
            <person name="Ward D."/>
            <person name="Feldgarden M."/>
            <person name="Gevers D."/>
            <person name="Daigneault M."/>
            <person name="Strauss J."/>
            <person name="Allen-Vercoe E."/>
            <person name="Young S.K."/>
            <person name="Zeng Q."/>
            <person name="Gargeya S."/>
            <person name="Fitzgerald M."/>
            <person name="Haas B."/>
            <person name="Abouelleil A."/>
            <person name="Alvarado L."/>
            <person name="Arachchi H.M."/>
            <person name="Berlin A."/>
            <person name="Brown A."/>
            <person name="Chapman S.B."/>
            <person name="Chen Z."/>
            <person name="Dunbar C."/>
            <person name="Freedman E."/>
            <person name="Gearin G."/>
            <person name="Gellesch M."/>
            <person name="Goldberg J."/>
            <person name="Griggs A."/>
            <person name="Gujja S."/>
            <person name="Heiman D."/>
            <person name="Howarth C."/>
            <person name="Larson L."/>
            <person name="Lui A."/>
            <person name="MacDonald P.J.P."/>
            <person name="Montmayeur A."/>
            <person name="Murphy C."/>
            <person name="Neiman D."/>
            <person name="Pearson M."/>
            <person name="Priest M."/>
            <person name="Roberts A."/>
            <person name="Saif S."/>
            <person name="Shea T."/>
            <person name="Shenoy N."/>
            <person name="Sisk P."/>
            <person name="Stolte C."/>
            <person name="Sykes S."/>
            <person name="Wortman J."/>
            <person name="Nusbaum C."/>
            <person name="Birren B."/>
        </authorList>
    </citation>
    <scope>NUCLEOTIDE SEQUENCE [LARGE SCALE GENOMIC DNA]</scope>
    <source>
        <strain evidence="6 7">1_3_50AFAA</strain>
    </source>
</reference>
<evidence type="ECO:0000256" key="3">
    <source>
        <dbReference type="ARBA" id="ARBA00023239"/>
    </source>
</evidence>
<dbReference type="EC" id="4.2.-.-" evidence="4"/>
<gene>
    <name evidence="6" type="ORF">HMPREF9460_01771</name>
</gene>
<dbReference type="InterPro" id="IPR004369">
    <property type="entry name" value="Prolyl-tRNA_editing_YbaK/EbsC"/>
</dbReference>
<evidence type="ECO:0000256" key="2">
    <source>
        <dbReference type="ARBA" id="ARBA00022917"/>
    </source>
</evidence>
<dbReference type="PIRSF" id="PIRSF006181">
    <property type="entry name" value="EbsC_YbaK"/>
    <property type="match status" value="1"/>
</dbReference>
<feature type="domain" description="YbaK/aminoacyl-tRNA synthetase-associated" evidence="5">
    <location>
        <begin position="34"/>
        <end position="145"/>
    </location>
</feature>
<dbReference type="GO" id="GO:0002161">
    <property type="term" value="F:aminoacyl-tRNA deacylase activity"/>
    <property type="evidence" value="ECO:0007669"/>
    <property type="project" value="InterPro"/>
</dbReference>
<dbReference type="SUPFAM" id="SSF55826">
    <property type="entry name" value="YbaK/ProRS associated domain"/>
    <property type="match status" value="1"/>
</dbReference>
<comment type="similarity">
    <text evidence="1 4">Belongs to the prolyl-tRNA editing family. YbaK/EbsC subfamily.</text>
</comment>
<dbReference type="EMBL" id="ADLO01000056">
    <property type="protein sequence ID" value="KGF55458.1"/>
    <property type="molecule type" value="Genomic_DNA"/>
</dbReference>
<name>A0A096B7R7_FLAPL</name>
<evidence type="ECO:0000256" key="1">
    <source>
        <dbReference type="ARBA" id="ARBA00009798"/>
    </source>
</evidence>
<dbReference type="Gene3D" id="3.90.960.10">
    <property type="entry name" value="YbaK/aminoacyl-tRNA synthetase-associated domain"/>
    <property type="match status" value="1"/>
</dbReference>
<keyword evidence="3 4" id="KW-0456">Lyase</keyword>
<keyword evidence="2 4" id="KW-0648">Protein biosynthesis</keyword>
<dbReference type="Pfam" id="PF04073">
    <property type="entry name" value="tRNA_edit"/>
    <property type="match status" value="1"/>
</dbReference>
<proteinExistence type="inferred from homology"/>
<dbReference type="InterPro" id="IPR036754">
    <property type="entry name" value="YbaK/aa-tRNA-synt-asso_dom_sf"/>
</dbReference>
<comment type="caution">
    <text evidence="6">The sequence shown here is derived from an EMBL/GenBank/DDBJ whole genome shotgun (WGS) entry which is preliminary data.</text>
</comment>